<dbReference type="PANTHER" id="PTHR17573">
    <property type="entry name" value="UROPLAKIN II"/>
    <property type="match status" value="1"/>
</dbReference>
<dbReference type="Pfam" id="PF07353">
    <property type="entry name" value="Uroplakin_II"/>
    <property type="match status" value="1"/>
</dbReference>
<keyword evidence="1" id="KW-0812">Transmembrane</keyword>
<reference evidence="3" key="1">
    <citation type="submission" date="2025-08" db="UniProtKB">
        <authorList>
            <consortium name="Ensembl"/>
        </authorList>
    </citation>
    <scope>IDENTIFICATION</scope>
</reference>
<sequence>MTINPSCTGSIVSTCLTVMFVDSVWGQSSGLTVPMLRACRASMHPLWILQQSTSVKDSFVSTPWAGPWLSGPQELTWSENQTRQHLVPDSRMSRSILVIPALPFHIMLRSHESHLFSTAMRTMFIFFGMLFTLSNAEFQVSLLKESDGVVTGRFADSLLLSLPPCAFATQSVTLEYNNTDTNESKTLVNIFKVLPCRFRRDIISTIENNGQFTTSRNLGYQVTNLTTGSTYRLQYVVGAEKSNILEVSTRQVKDPNQIDSGLPARSGAMVVITVILSVSMFILLVALIVTVAHSLGGD</sequence>
<dbReference type="Proteomes" id="UP000694557">
    <property type="component" value="Unassembled WGS sequence"/>
</dbReference>
<evidence type="ECO:0000313" key="3">
    <source>
        <dbReference type="Ensembl" id="ENSOKIP00005062227.1"/>
    </source>
</evidence>
<keyword evidence="2" id="KW-0732">Signal</keyword>
<accession>A0A8C7HT51</accession>
<dbReference type="AlphaFoldDB" id="A0A8C7HT51"/>
<evidence type="ECO:0000313" key="4">
    <source>
        <dbReference type="Proteomes" id="UP000694557"/>
    </source>
</evidence>
<protein>
    <recommendedName>
        <fullName evidence="5">Uroplakin-2</fullName>
    </recommendedName>
</protein>
<feature type="chain" id="PRO_5034744835" description="Uroplakin-2" evidence="2">
    <location>
        <begin position="27"/>
        <end position="298"/>
    </location>
</feature>
<reference evidence="3" key="2">
    <citation type="submission" date="2025-09" db="UniProtKB">
        <authorList>
            <consortium name="Ensembl"/>
        </authorList>
    </citation>
    <scope>IDENTIFICATION</scope>
</reference>
<proteinExistence type="predicted"/>
<dbReference type="Ensembl" id="ENSOKIT00005066123.1">
    <property type="protein sequence ID" value="ENSOKIP00005062227.1"/>
    <property type="gene ID" value="ENSOKIG00005026660.1"/>
</dbReference>
<name>A0A8C7HT51_ONCKI</name>
<gene>
    <name evidence="3" type="primary">upk2</name>
</gene>
<dbReference type="CDD" id="cd09967">
    <property type="entry name" value="UP_II"/>
    <property type="match status" value="1"/>
</dbReference>
<evidence type="ECO:0008006" key="5">
    <source>
        <dbReference type="Google" id="ProtNLM"/>
    </source>
</evidence>
<dbReference type="InterPro" id="IPR009952">
    <property type="entry name" value="Uroplakin-2"/>
</dbReference>
<organism evidence="3 4">
    <name type="scientific">Oncorhynchus kisutch</name>
    <name type="common">Coho salmon</name>
    <name type="synonym">Salmo kisutch</name>
    <dbReference type="NCBI Taxonomy" id="8019"/>
    <lineage>
        <taxon>Eukaryota</taxon>
        <taxon>Metazoa</taxon>
        <taxon>Chordata</taxon>
        <taxon>Craniata</taxon>
        <taxon>Vertebrata</taxon>
        <taxon>Euteleostomi</taxon>
        <taxon>Actinopterygii</taxon>
        <taxon>Neopterygii</taxon>
        <taxon>Teleostei</taxon>
        <taxon>Protacanthopterygii</taxon>
        <taxon>Salmoniformes</taxon>
        <taxon>Salmonidae</taxon>
        <taxon>Salmoninae</taxon>
        <taxon>Oncorhynchus</taxon>
    </lineage>
</organism>
<feature type="transmembrane region" description="Helical" evidence="1">
    <location>
        <begin position="268"/>
        <end position="292"/>
    </location>
</feature>
<evidence type="ECO:0000256" key="1">
    <source>
        <dbReference type="SAM" id="Phobius"/>
    </source>
</evidence>
<evidence type="ECO:0000256" key="2">
    <source>
        <dbReference type="SAM" id="SignalP"/>
    </source>
</evidence>
<keyword evidence="1" id="KW-0472">Membrane</keyword>
<keyword evidence="4" id="KW-1185">Reference proteome</keyword>
<dbReference type="GeneTree" id="ENSGT00940000178427"/>
<keyword evidence="1" id="KW-1133">Transmembrane helix</keyword>
<feature type="signal peptide" evidence="2">
    <location>
        <begin position="1"/>
        <end position="26"/>
    </location>
</feature>
<dbReference type="PANTHER" id="PTHR17573:SF0">
    <property type="entry name" value="UROPLAKIN-2"/>
    <property type="match status" value="1"/>
</dbReference>